<dbReference type="EC" id="2.7.8.7" evidence="8"/>
<keyword evidence="2 8" id="KW-0808">Transferase</keyword>
<comment type="subcellular location">
    <subcellularLocation>
        <location evidence="8">Cytoplasm</location>
    </subcellularLocation>
</comment>
<dbReference type="GO" id="GO:0000287">
    <property type="term" value="F:magnesium ion binding"/>
    <property type="evidence" value="ECO:0007669"/>
    <property type="project" value="UniProtKB-UniRule"/>
</dbReference>
<evidence type="ECO:0000259" key="9">
    <source>
        <dbReference type="Pfam" id="PF01648"/>
    </source>
</evidence>
<dbReference type="Pfam" id="PF01648">
    <property type="entry name" value="ACPS"/>
    <property type="match status" value="1"/>
</dbReference>
<dbReference type="SUPFAM" id="SSF56214">
    <property type="entry name" value="4'-phosphopantetheinyl transferase"/>
    <property type="match status" value="1"/>
</dbReference>
<evidence type="ECO:0000256" key="2">
    <source>
        <dbReference type="ARBA" id="ARBA00022679"/>
    </source>
</evidence>
<name>A0A1U7CXI0_9BACT</name>
<feature type="binding site" evidence="8">
    <location>
        <position position="58"/>
    </location>
    <ligand>
        <name>Mg(2+)</name>
        <dbReference type="ChEBI" id="CHEBI:18420"/>
    </ligand>
</feature>
<protein>
    <recommendedName>
        <fullName evidence="8">Holo-[acyl-carrier-protein] synthase</fullName>
        <shortName evidence="8">Holo-ACP synthase</shortName>
        <ecNumber evidence="8">2.7.8.7</ecNumber>
    </recommendedName>
    <alternativeName>
        <fullName evidence="8">4'-phosphopantetheinyl transferase AcpS</fullName>
    </alternativeName>
</protein>
<dbReference type="NCBIfam" id="TIGR00556">
    <property type="entry name" value="pantethn_trn"/>
    <property type="match status" value="1"/>
</dbReference>
<dbReference type="GO" id="GO:0006633">
    <property type="term" value="P:fatty acid biosynthetic process"/>
    <property type="evidence" value="ECO:0007669"/>
    <property type="project" value="UniProtKB-UniRule"/>
</dbReference>
<evidence type="ECO:0000313" key="10">
    <source>
        <dbReference type="EMBL" id="APW63660.1"/>
    </source>
</evidence>
<dbReference type="HAMAP" id="MF_00101">
    <property type="entry name" value="AcpS"/>
    <property type="match status" value="1"/>
</dbReference>
<keyword evidence="7 8" id="KW-0275">Fatty acid biosynthesis</keyword>
<feature type="binding site" evidence="8">
    <location>
        <position position="9"/>
    </location>
    <ligand>
        <name>Mg(2+)</name>
        <dbReference type="ChEBI" id="CHEBI:18420"/>
    </ligand>
</feature>
<gene>
    <name evidence="8 10" type="primary">acpS</name>
    <name evidence="10" type="ORF">BSF38_05234</name>
</gene>
<dbReference type="RefSeq" id="WP_076349978.1">
    <property type="nucleotide sequence ID" value="NZ_CP019082.1"/>
</dbReference>
<dbReference type="STRING" id="1387353.BSF38_05234"/>
<dbReference type="EMBL" id="CP019082">
    <property type="protein sequence ID" value="APW63660.1"/>
    <property type="molecule type" value="Genomic_DNA"/>
</dbReference>
<evidence type="ECO:0000256" key="6">
    <source>
        <dbReference type="ARBA" id="ARBA00023098"/>
    </source>
</evidence>
<dbReference type="OrthoDB" id="517356at2"/>
<evidence type="ECO:0000256" key="5">
    <source>
        <dbReference type="ARBA" id="ARBA00022842"/>
    </source>
</evidence>
<keyword evidence="1 8" id="KW-0444">Lipid biosynthesis</keyword>
<comment type="similarity">
    <text evidence="8">Belongs to the P-Pant transferase superfamily. AcpS family.</text>
</comment>
<dbReference type="InterPro" id="IPR002582">
    <property type="entry name" value="ACPS"/>
</dbReference>
<evidence type="ECO:0000256" key="8">
    <source>
        <dbReference type="HAMAP-Rule" id="MF_00101"/>
    </source>
</evidence>
<dbReference type="GO" id="GO:0005737">
    <property type="term" value="C:cytoplasm"/>
    <property type="evidence" value="ECO:0007669"/>
    <property type="project" value="UniProtKB-SubCell"/>
</dbReference>
<dbReference type="AlphaFoldDB" id="A0A1U7CXI0"/>
<keyword evidence="4 8" id="KW-0276">Fatty acid metabolism</keyword>
<evidence type="ECO:0000256" key="3">
    <source>
        <dbReference type="ARBA" id="ARBA00022723"/>
    </source>
</evidence>
<keyword evidence="3 8" id="KW-0479">Metal-binding</keyword>
<organism evidence="10 11">
    <name type="scientific">Paludisphaera borealis</name>
    <dbReference type="NCBI Taxonomy" id="1387353"/>
    <lineage>
        <taxon>Bacteria</taxon>
        <taxon>Pseudomonadati</taxon>
        <taxon>Planctomycetota</taxon>
        <taxon>Planctomycetia</taxon>
        <taxon>Isosphaerales</taxon>
        <taxon>Isosphaeraceae</taxon>
        <taxon>Paludisphaera</taxon>
    </lineage>
</organism>
<reference evidence="11" key="1">
    <citation type="submission" date="2016-12" db="EMBL/GenBank/DDBJ databases">
        <title>Comparative genomics of four Isosphaeraceae planctomycetes: a common pool of plasmids and glycoside hydrolase genes.</title>
        <authorList>
            <person name="Ivanova A."/>
        </authorList>
    </citation>
    <scope>NUCLEOTIDE SEQUENCE [LARGE SCALE GENOMIC DNA]</scope>
    <source>
        <strain evidence="11">PX4</strain>
    </source>
</reference>
<dbReference type="NCBIfam" id="TIGR00516">
    <property type="entry name" value="acpS"/>
    <property type="match status" value="1"/>
</dbReference>
<evidence type="ECO:0000313" key="11">
    <source>
        <dbReference type="Proteomes" id="UP000186309"/>
    </source>
</evidence>
<feature type="domain" description="4'-phosphopantetheinyl transferase" evidence="9">
    <location>
        <begin position="5"/>
        <end position="118"/>
    </location>
</feature>
<comment type="catalytic activity">
    <reaction evidence="8">
        <text>apo-[ACP] + CoA = holo-[ACP] + adenosine 3',5'-bisphosphate + H(+)</text>
        <dbReference type="Rhea" id="RHEA:12068"/>
        <dbReference type="Rhea" id="RHEA-COMP:9685"/>
        <dbReference type="Rhea" id="RHEA-COMP:9690"/>
        <dbReference type="ChEBI" id="CHEBI:15378"/>
        <dbReference type="ChEBI" id="CHEBI:29999"/>
        <dbReference type="ChEBI" id="CHEBI:57287"/>
        <dbReference type="ChEBI" id="CHEBI:58343"/>
        <dbReference type="ChEBI" id="CHEBI:64479"/>
        <dbReference type="EC" id="2.7.8.7"/>
    </reaction>
</comment>
<evidence type="ECO:0000256" key="1">
    <source>
        <dbReference type="ARBA" id="ARBA00022516"/>
    </source>
</evidence>
<dbReference type="KEGG" id="pbor:BSF38_05234"/>
<evidence type="ECO:0000256" key="4">
    <source>
        <dbReference type="ARBA" id="ARBA00022832"/>
    </source>
</evidence>
<accession>A0A1U7CXI0</accession>
<dbReference type="InterPro" id="IPR004568">
    <property type="entry name" value="Ppantetheine-prot_Trfase_dom"/>
</dbReference>
<dbReference type="Gene3D" id="3.90.470.20">
    <property type="entry name" value="4'-phosphopantetheinyl transferase domain"/>
    <property type="match status" value="1"/>
</dbReference>
<keyword evidence="6 8" id="KW-0443">Lipid metabolism</keyword>
<comment type="cofactor">
    <cofactor evidence="8">
        <name>Mg(2+)</name>
        <dbReference type="ChEBI" id="CHEBI:18420"/>
    </cofactor>
</comment>
<keyword evidence="5 8" id="KW-0460">Magnesium</keyword>
<comment type="function">
    <text evidence="8">Transfers the 4'-phosphopantetheine moiety from coenzyme A to a Ser of acyl-carrier-protein.</text>
</comment>
<evidence type="ECO:0000256" key="7">
    <source>
        <dbReference type="ARBA" id="ARBA00023160"/>
    </source>
</evidence>
<dbReference type="InterPro" id="IPR037143">
    <property type="entry name" value="4-PPantetheinyl_Trfase_dom_sf"/>
</dbReference>
<proteinExistence type="inferred from homology"/>
<dbReference type="Proteomes" id="UP000186309">
    <property type="component" value="Chromosome"/>
</dbReference>
<dbReference type="InterPro" id="IPR008278">
    <property type="entry name" value="4-PPantetheinyl_Trfase_dom"/>
</dbReference>
<keyword evidence="8" id="KW-0963">Cytoplasm</keyword>
<keyword evidence="11" id="KW-1185">Reference proteome</keyword>
<sequence length="137" mass="14947">MEIVGIGTDIVECPRIGKMIEQYGELFLRRIYTEREIRYCQSRKHAIEHFAGRWAAKEAILKALGTGRGDGVGWSDVEVRNGSQGALRVMIRGAAKDVATERGVGDVLVSIAHCRTYATAYAMAVGRPKSAPPADQA</sequence>
<dbReference type="GO" id="GO:0008897">
    <property type="term" value="F:holo-[acyl-carrier-protein] synthase activity"/>
    <property type="evidence" value="ECO:0007669"/>
    <property type="project" value="UniProtKB-UniRule"/>
</dbReference>